<dbReference type="OrthoDB" id="6422834at2759"/>
<keyword evidence="10" id="KW-1185">Reference proteome</keyword>
<gene>
    <name evidence="9" type="primary">RNF17</name>
    <name evidence="9" type="ORF">NPIL_361041</name>
</gene>
<sequence length="1673" mass="189989">MVHSLKSFQCPRCCSSYSTKDISRFHNVAKFPRIISCGHTICESCLLSEEKKSKSLPCPVCKEIINLNTEDLLAKFPPDIYALGIISASLKNSLPSLKVKMVSSCELKSQQSQESLKKLAFSLICGNCKKNQALWQCDECQLNYCSLCFKEVHNDTSTEKHEGKKIFAEIYNSMVQEGCAEHENKAVEFYCEEDDELTCSYCMLMGNHVGHQVKTLVDKNKSCADDLKTSLENISHMQRQLKYTDHVLCEIIPKEKVDISDIIKEVHDYFHKLHAVLQAREIELITQLQEISERTTNYLDEMRFRVTNYERDLASIKKDAQSVIENPHLAISASTLLKKIEESKDIPCHLVPLIAGSEKTFNLDLSLDPEFEGKIKQLGQIHFDVKSRFTLLPSKDIPKNFCTEIPENFDAKLQVNLDVESCHSDSIDTFSEDSLSVNSEKSLLSSAHTTFKYRDYAKMQPERVTVSHIINPSCFYIQCNSQLRKLKTMSDSINKWCRSSESKKNKVINLEPGSLYLVQCNEDTKWYRGRVKSIFKFDDNMADNQTIETKLPARTTDGSIIKDKELKAVVFFIDYGNTEIISLSHFKNILPRFLNLPGIAKECSLMDIEPLNKVKWSPESLKAFSQFVDKKRVVMQIIEERNNVYLVDLCQPPVCEISSDVPVSVRDALVFLEYAVFPSDTKPIRMKKKHNRDYLPPEPLRMNSNITAIVTHVNDPSNIFVHQMSTASYLANLIFEMNETYHANENSMLHSIYAPHVGMICAAQYSLDKQWYRAKIIGLPGGAKVRVQYVDFGNCEVIHHKYLRKLHDKFFKLNVQAIPCKLAQVTYGDTMGWNKKATEWLTDQVSRKQLTLKSFGMIPGENKTDIMLYYNDGDSEICINALLVKEGFAKSTGPFSDISAVRKKRDNFVHKNNSPPKVSAPPLPEITPVFNHQESLNGIELNNDSLILQKDVNSPQRKISHNDFKEGEKGTLQMAVSNKKYPTLATPLDGENHIEVHISHVKSPGSFYIRIAGDNEKKLKLLMTDLQKVYENYNENLMDCTEGKSYAVFCATKQAWLRGTVLQKCSDNKVQIQYVDYGNTEILEKKHLRKLIGKFSEDKSYSVLCHLEGIIPAGGSSQWSHSACDYFKQLVAPHELFYLSCKGDIDNEAKSLPSDLLIEKLIRGGALEPTKVDLVSVTESILKNGYALPTRKRCTNHSNDTASPDILSNQVTDISNFEMTKKSSKDVSYDIISPENFLSMTNKIEPFEKVELPPEKPTFQWKPVVPPLEETFKGFITNIGEDGSIHLYVLQNGISQVETITKALQFKYSKSKYTCLEKAPPIGEACVAKFSIDNAWYRGEIVSVYPEKVKVNFVDYGNNEIVPLSQIRTDIIMRDFPRMCLECALFEIDNAIHNRWDGDLLTFLHSQLVETEVTVEVKAPPDKHGRLQCLIRTASGINVAELLLSMGFSDQSINCDQEISNETPKIFAKALKLRAGDIYPVCVAQISSKNVVCIQILKIPDSEDEYEEKLNNNVEKFLQLTETLQGKAENFPKLKNPMPGTPCCAKYSFDNSWYRCEVTDLTENGAVVLYVDYGNSEIVSLNDLRELESQFLDFPVQIHFCELHGIVPVGCDWDPRVEEILKSFMKPNQEIFARVVVPGDISKIDLLIKDADGNYKSPFEELTKKKIFTSKDE</sequence>
<evidence type="ECO:0000256" key="1">
    <source>
        <dbReference type="ARBA" id="ARBA00022723"/>
    </source>
</evidence>
<dbReference type="PROSITE" id="PS50119">
    <property type="entry name" value="ZF_BBOX"/>
    <property type="match status" value="1"/>
</dbReference>
<dbReference type="SUPFAM" id="SSF57845">
    <property type="entry name" value="B-box zinc-binding domain"/>
    <property type="match status" value="1"/>
</dbReference>
<evidence type="ECO:0000259" key="8">
    <source>
        <dbReference type="PROSITE" id="PS50304"/>
    </source>
</evidence>
<dbReference type="CDD" id="cd19756">
    <property type="entry name" value="Bbox2"/>
    <property type="match status" value="1"/>
</dbReference>
<accession>A0A8X6NR19</accession>
<dbReference type="SMART" id="SM00333">
    <property type="entry name" value="TUDOR"/>
    <property type="match status" value="5"/>
</dbReference>
<dbReference type="PANTHER" id="PTHR16442:SF1">
    <property type="entry name" value="RING FINGER PROTEIN 17"/>
    <property type="match status" value="1"/>
</dbReference>
<feature type="coiled-coil region" evidence="5">
    <location>
        <begin position="299"/>
        <end position="326"/>
    </location>
</feature>
<dbReference type="Proteomes" id="UP000887013">
    <property type="component" value="Unassembled WGS sequence"/>
</dbReference>
<dbReference type="InterPro" id="IPR035437">
    <property type="entry name" value="SNase_OB-fold_sf"/>
</dbReference>
<dbReference type="Pfam" id="PF00567">
    <property type="entry name" value="TUDOR"/>
    <property type="match status" value="6"/>
</dbReference>
<keyword evidence="5" id="KW-0175">Coiled coil</keyword>
<dbReference type="InterPro" id="IPR002999">
    <property type="entry name" value="Tudor"/>
</dbReference>
<dbReference type="SUPFAM" id="SSF63748">
    <property type="entry name" value="Tudor/PWWP/MBT"/>
    <property type="match status" value="5"/>
</dbReference>
<evidence type="ECO:0000259" key="6">
    <source>
        <dbReference type="PROSITE" id="PS50089"/>
    </source>
</evidence>
<dbReference type="GO" id="GO:0008270">
    <property type="term" value="F:zinc ion binding"/>
    <property type="evidence" value="ECO:0007669"/>
    <property type="project" value="UniProtKB-KW"/>
</dbReference>
<dbReference type="PROSITE" id="PS00518">
    <property type="entry name" value="ZF_RING_1"/>
    <property type="match status" value="1"/>
</dbReference>
<dbReference type="Pfam" id="PF00643">
    <property type="entry name" value="zf-B_box"/>
    <property type="match status" value="1"/>
</dbReference>
<dbReference type="PROSITE" id="PS50089">
    <property type="entry name" value="ZF_RING_2"/>
    <property type="match status" value="1"/>
</dbReference>
<dbReference type="FunFam" id="2.30.30.140:FF:000018">
    <property type="entry name" value="Serine/threonine-protein kinase 31"/>
    <property type="match status" value="3"/>
</dbReference>
<dbReference type="Gene3D" id="3.30.40.10">
    <property type="entry name" value="Zinc/RING finger domain, C3HC4 (zinc finger)"/>
    <property type="match status" value="1"/>
</dbReference>
<evidence type="ECO:0000256" key="5">
    <source>
        <dbReference type="SAM" id="Coils"/>
    </source>
</evidence>
<evidence type="ECO:0000313" key="10">
    <source>
        <dbReference type="Proteomes" id="UP000887013"/>
    </source>
</evidence>
<dbReference type="InterPro" id="IPR000315">
    <property type="entry name" value="Znf_B-box"/>
</dbReference>
<proteinExistence type="predicted"/>
<feature type="domain" description="Tudor" evidence="8">
    <location>
        <begin position="1319"/>
        <end position="1377"/>
    </location>
</feature>
<dbReference type="PANTHER" id="PTHR16442">
    <property type="entry name" value="RING FINGER PROTEIN 17"/>
    <property type="match status" value="1"/>
</dbReference>
<protein>
    <submittedName>
        <fullName evidence="9">RING finger protein 17</fullName>
    </submittedName>
</protein>
<comment type="caution">
    <text evidence="9">The sequence shown here is derived from an EMBL/GenBank/DDBJ whole genome shotgun (WGS) entry which is preliminary data.</text>
</comment>
<dbReference type="PROSITE" id="PS50304">
    <property type="entry name" value="TUDOR"/>
    <property type="match status" value="5"/>
</dbReference>
<evidence type="ECO:0000256" key="2">
    <source>
        <dbReference type="ARBA" id="ARBA00022771"/>
    </source>
</evidence>
<dbReference type="Gene3D" id="2.40.50.90">
    <property type="match status" value="5"/>
</dbReference>
<keyword evidence="3" id="KW-0862">Zinc</keyword>
<dbReference type="SMART" id="SM00336">
    <property type="entry name" value="BBOX"/>
    <property type="match status" value="2"/>
</dbReference>
<dbReference type="InterPro" id="IPR013083">
    <property type="entry name" value="Znf_RING/FYVE/PHD"/>
</dbReference>
<organism evidence="9 10">
    <name type="scientific">Nephila pilipes</name>
    <name type="common">Giant wood spider</name>
    <name type="synonym">Nephila maculata</name>
    <dbReference type="NCBI Taxonomy" id="299642"/>
    <lineage>
        <taxon>Eukaryota</taxon>
        <taxon>Metazoa</taxon>
        <taxon>Ecdysozoa</taxon>
        <taxon>Arthropoda</taxon>
        <taxon>Chelicerata</taxon>
        <taxon>Arachnida</taxon>
        <taxon>Araneae</taxon>
        <taxon>Araneomorphae</taxon>
        <taxon>Entelegynae</taxon>
        <taxon>Araneoidea</taxon>
        <taxon>Nephilidae</taxon>
        <taxon>Nephila</taxon>
    </lineage>
</organism>
<dbReference type="GO" id="GO:0005737">
    <property type="term" value="C:cytoplasm"/>
    <property type="evidence" value="ECO:0007669"/>
    <property type="project" value="UniProtKB-ARBA"/>
</dbReference>
<feature type="domain" description="B box-type" evidence="7">
    <location>
        <begin position="179"/>
        <end position="216"/>
    </location>
</feature>
<feature type="domain" description="Tudor" evidence="8">
    <location>
        <begin position="1039"/>
        <end position="1098"/>
    </location>
</feature>
<dbReference type="InterPro" id="IPR001841">
    <property type="entry name" value="Znf_RING"/>
</dbReference>
<name>A0A8X6NR19_NEPPI</name>
<dbReference type="SMART" id="SM00184">
    <property type="entry name" value="RING"/>
    <property type="match status" value="1"/>
</dbReference>
<evidence type="ECO:0000259" key="7">
    <source>
        <dbReference type="PROSITE" id="PS50119"/>
    </source>
</evidence>
<dbReference type="EMBL" id="BMAW01012674">
    <property type="protein sequence ID" value="GFT29873.1"/>
    <property type="molecule type" value="Genomic_DNA"/>
</dbReference>
<evidence type="ECO:0000256" key="4">
    <source>
        <dbReference type="PROSITE-ProRule" id="PRU00024"/>
    </source>
</evidence>
<dbReference type="Gene3D" id="3.30.160.60">
    <property type="entry name" value="Classic Zinc Finger"/>
    <property type="match status" value="1"/>
</dbReference>
<feature type="domain" description="RING-type" evidence="6">
    <location>
        <begin position="10"/>
        <end position="62"/>
    </location>
</feature>
<feature type="domain" description="Tudor" evidence="8">
    <location>
        <begin position="1536"/>
        <end position="1594"/>
    </location>
</feature>
<feature type="domain" description="Tudor" evidence="8">
    <location>
        <begin position="509"/>
        <end position="596"/>
    </location>
</feature>
<keyword evidence="1" id="KW-0479">Metal-binding</keyword>
<evidence type="ECO:0000313" key="9">
    <source>
        <dbReference type="EMBL" id="GFT29873.1"/>
    </source>
</evidence>
<dbReference type="SUPFAM" id="SSF57850">
    <property type="entry name" value="RING/U-box"/>
    <property type="match status" value="1"/>
</dbReference>
<dbReference type="CDD" id="cd19757">
    <property type="entry name" value="Bbox1"/>
    <property type="match status" value="1"/>
</dbReference>
<dbReference type="InterPro" id="IPR017907">
    <property type="entry name" value="Znf_RING_CS"/>
</dbReference>
<dbReference type="SUPFAM" id="SSF50199">
    <property type="entry name" value="Staphylococcal nuclease"/>
    <property type="match status" value="1"/>
</dbReference>
<keyword evidence="2 4" id="KW-0863">Zinc-finger</keyword>
<dbReference type="Gene3D" id="2.30.30.140">
    <property type="match status" value="5"/>
</dbReference>
<evidence type="ECO:0000256" key="3">
    <source>
        <dbReference type="ARBA" id="ARBA00022833"/>
    </source>
</evidence>
<reference evidence="9" key="1">
    <citation type="submission" date="2020-08" db="EMBL/GenBank/DDBJ databases">
        <title>Multicomponent nature underlies the extraordinary mechanical properties of spider dragline silk.</title>
        <authorList>
            <person name="Kono N."/>
            <person name="Nakamura H."/>
            <person name="Mori M."/>
            <person name="Yoshida Y."/>
            <person name="Ohtoshi R."/>
            <person name="Malay A.D."/>
            <person name="Moran D.A.P."/>
            <person name="Tomita M."/>
            <person name="Numata K."/>
            <person name="Arakawa K."/>
        </authorList>
    </citation>
    <scope>NUCLEOTIDE SEQUENCE</scope>
</reference>
<feature type="domain" description="Tudor" evidence="8">
    <location>
        <begin position="754"/>
        <end position="813"/>
    </location>
</feature>